<keyword evidence="6" id="KW-1185">Reference proteome</keyword>
<dbReference type="InterPro" id="IPR021131">
    <property type="entry name" value="Ribosomal_uL15/eL18"/>
</dbReference>
<feature type="domain" description="Large ribosomal subunit protein uL15/eL18" evidence="4">
    <location>
        <begin position="120"/>
        <end position="191"/>
    </location>
</feature>
<keyword evidence="2" id="KW-0689">Ribosomal protein</keyword>
<evidence type="ECO:0000313" key="6">
    <source>
        <dbReference type="Proteomes" id="UP000075714"/>
    </source>
</evidence>
<dbReference type="InterPro" id="IPR030878">
    <property type="entry name" value="Ribosomal_uL15"/>
</dbReference>
<dbReference type="PANTHER" id="PTHR12934">
    <property type="entry name" value="50S RIBOSOMAL PROTEIN L15"/>
    <property type="match status" value="1"/>
</dbReference>
<comment type="caution">
    <text evidence="5">The sequence shown here is derived from an EMBL/GenBank/DDBJ whole genome shotgun (WGS) entry which is preliminary data.</text>
</comment>
<accession>A0A150GEP0</accession>
<sequence>MPWASQAGPIMPFGLSGGILRDHQQARCYAKPPKRPAQTFPDYYVTLGNLRDNPGATRQRIRVGRGDGSRRGNYCGRGMKGQKSRGRGLHMLFDGGQLSFLKFPVTRQRPPYEVLYYHLGLSRVVEFVQLGLLDPTRTITMKDLYDSGCVTSNIKYGVLLYGKARLSFPLDIQVTAADPETRGCVEAAGGRLVRVYYTQEGLGAALHPEKYTSRRLPLPAPAPRWHPKYDKKFDAIGQIPPATAPNAALLAAGAAAATQPLLAAAKAAAKAAS</sequence>
<proteinExistence type="inferred from homology"/>
<organism evidence="5 6">
    <name type="scientific">Gonium pectorale</name>
    <name type="common">Green alga</name>
    <dbReference type="NCBI Taxonomy" id="33097"/>
    <lineage>
        <taxon>Eukaryota</taxon>
        <taxon>Viridiplantae</taxon>
        <taxon>Chlorophyta</taxon>
        <taxon>core chlorophytes</taxon>
        <taxon>Chlorophyceae</taxon>
        <taxon>CS clade</taxon>
        <taxon>Chlamydomonadales</taxon>
        <taxon>Volvocaceae</taxon>
        <taxon>Gonium</taxon>
    </lineage>
</organism>
<dbReference type="PANTHER" id="PTHR12934:SF11">
    <property type="entry name" value="LARGE RIBOSOMAL SUBUNIT PROTEIN UL15M"/>
    <property type="match status" value="1"/>
</dbReference>
<dbReference type="SUPFAM" id="SSF52080">
    <property type="entry name" value="Ribosomal proteins L15p and L18e"/>
    <property type="match status" value="1"/>
</dbReference>
<comment type="similarity">
    <text evidence="1">Belongs to the universal ribosomal protein uL15 family.</text>
</comment>
<gene>
    <name evidence="5" type="ORF">GPECTOR_29g71</name>
</gene>
<protein>
    <recommendedName>
        <fullName evidence="4">Large ribosomal subunit protein uL15/eL18 domain-containing protein</fullName>
    </recommendedName>
</protein>
<evidence type="ECO:0000259" key="4">
    <source>
        <dbReference type="Pfam" id="PF00828"/>
    </source>
</evidence>
<keyword evidence="3" id="KW-0687">Ribonucleoprotein</keyword>
<dbReference type="Pfam" id="PF00828">
    <property type="entry name" value="Ribosomal_L27A"/>
    <property type="match status" value="1"/>
</dbReference>
<evidence type="ECO:0000256" key="3">
    <source>
        <dbReference type="ARBA" id="ARBA00023274"/>
    </source>
</evidence>
<evidence type="ECO:0000256" key="1">
    <source>
        <dbReference type="ARBA" id="ARBA00007320"/>
    </source>
</evidence>
<dbReference type="STRING" id="33097.A0A150GEP0"/>
<dbReference type="GO" id="GO:0005762">
    <property type="term" value="C:mitochondrial large ribosomal subunit"/>
    <property type="evidence" value="ECO:0007669"/>
    <property type="project" value="TreeGrafter"/>
</dbReference>
<dbReference type="GO" id="GO:0003735">
    <property type="term" value="F:structural constituent of ribosome"/>
    <property type="evidence" value="ECO:0007669"/>
    <property type="project" value="InterPro"/>
</dbReference>
<name>A0A150GEP0_GONPE</name>
<dbReference type="EMBL" id="LSYV01000030">
    <property type="protein sequence ID" value="KXZ48296.1"/>
    <property type="molecule type" value="Genomic_DNA"/>
</dbReference>
<dbReference type="GO" id="GO:0006412">
    <property type="term" value="P:translation"/>
    <property type="evidence" value="ECO:0007669"/>
    <property type="project" value="InterPro"/>
</dbReference>
<reference evidence="6" key="1">
    <citation type="journal article" date="2016" name="Nat. Commun.">
        <title>The Gonium pectorale genome demonstrates co-option of cell cycle regulation during the evolution of multicellularity.</title>
        <authorList>
            <person name="Hanschen E.R."/>
            <person name="Marriage T.N."/>
            <person name="Ferris P.J."/>
            <person name="Hamaji T."/>
            <person name="Toyoda A."/>
            <person name="Fujiyama A."/>
            <person name="Neme R."/>
            <person name="Noguchi H."/>
            <person name="Minakuchi Y."/>
            <person name="Suzuki M."/>
            <person name="Kawai-Toyooka H."/>
            <person name="Smith D.R."/>
            <person name="Sparks H."/>
            <person name="Anderson J."/>
            <person name="Bakaric R."/>
            <person name="Luria V."/>
            <person name="Karger A."/>
            <person name="Kirschner M.W."/>
            <person name="Durand P.M."/>
            <person name="Michod R.E."/>
            <person name="Nozaki H."/>
            <person name="Olson B.J."/>
        </authorList>
    </citation>
    <scope>NUCLEOTIDE SEQUENCE [LARGE SCALE GENOMIC DNA]</scope>
    <source>
        <strain evidence="6">NIES-2863</strain>
    </source>
</reference>
<dbReference type="HAMAP" id="MF_01341">
    <property type="entry name" value="Ribosomal_uL15"/>
    <property type="match status" value="1"/>
</dbReference>
<dbReference type="InterPro" id="IPR005749">
    <property type="entry name" value="Ribosomal_uL15_bac-type"/>
</dbReference>
<dbReference type="OrthoDB" id="361383at2759"/>
<dbReference type="AlphaFoldDB" id="A0A150GEP0"/>
<evidence type="ECO:0000256" key="2">
    <source>
        <dbReference type="ARBA" id="ARBA00022980"/>
    </source>
</evidence>
<evidence type="ECO:0000313" key="5">
    <source>
        <dbReference type="EMBL" id="KXZ48296.1"/>
    </source>
</evidence>
<dbReference type="InterPro" id="IPR036227">
    <property type="entry name" value="Ribosomal_uL15/eL18_sf"/>
</dbReference>
<dbReference type="Proteomes" id="UP000075714">
    <property type="component" value="Unassembled WGS sequence"/>
</dbReference>